<evidence type="ECO:0000256" key="9">
    <source>
        <dbReference type="ARBA" id="ARBA00023014"/>
    </source>
</evidence>
<dbReference type="Pfam" id="PF00724">
    <property type="entry name" value="Oxidored_FMN"/>
    <property type="match status" value="1"/>
</dbReference>
<keyword evidence="5" id="KW-0288">FMN</keyword>
<comment type="similarity">
    <text evidence="3">In the N-terminal section; belongs to the NADH:flavin oxidoreductase/NADH oxidase family.</text>
</comment>
<dbReference type="PANTHER" id="PTHR42917:SF2">
    <property type="entry name" value="2,4-DIENOYL-COA REDUCTASE [(2E)-ENOYL-COA-PRODUCING]"/>
    <property type="match status" value="1"/>
</dbReference>
<dbReference type="GO" id="GO:0051536">
    <property type="term" value="F:iron-sulfur cluster binding"/>
    <property type="evidence" value="ECO:0007669"/>
    <property type="project" value="UniProtKB-KW"/>
</dbReference>
<keyword evidence="9" id="KW-0411">Iron-sulfur</keyword>
<dbReference type="Gene3D" id="3.40.50.720">
    <property type="entry name" value="NAD(P)-binding Rossmann-like Domain"/>
    <property type="match status" value="1"/>
</dbReference>
<keyword evidence="8" id="KW-0408">Iron</keyword>
<sequence>MGAMNRYPHLFVPLDFGFTTLKNRILMGSMHTGLEEAENGFEKMAAFYAERAIGGVGMIITGGIAPNAEAGSGAKLATPGEAAQHRIVTDAVHRADPDVKICLQILHEGALAPNEACVSPSGVKSRIGAFVPSELSEDGIEKQIADMVNCASRAKEAGYDGVEIIGSAGYLLSSFLVEKTNQRTDKWGGSYENRMRFPLEVVRRIRGAVGREFIVIFRIAAMDMIQGGMSWDEVVQLARRMERAGVNIISTHFTWHEASVPTIATMVPRAAFSGVAGRLRKELNVPVITSNRINMPDVAEEILARGDADIISMARPMLADPDLVRKTLEGREDEINTCIACNQACLDHLFNGQNVSCLVNPRACHELELTYDPVIKAKKIAVVGAGPAGLSFATVAAGRGHDVTLFDKAADIGGQFNLARKIPGKEEFSETIRYYRRMIDVHHITLRLNTEVTADMLRTAGFDEVVIATGILPRVPEIDGITHAKVVSYIEVIKGHKKVGKRVAIMGAGGIGFDVAELISHTGKSSALDINAFAREWGIDFKSHPRGGVTDVEPVVVKSDREIYLMQRKATPVGRGLGKTTGWTHRLTLARRGVKMINDVEYLKIDDEGLHITIGGVPDILPVDTIIICAGQTPFRSLYDDLKDSGLKDRDLPRHLIGGAYEAGELDAKRAINQASRFAAVI</sequence>
<keyword evidence="6" id="KW-0479">Metal-binding</keyword>
<dbReference type="Pfam" id="PF07992">
    <property type="entry name" value="Pyr_redox_2"/>
    <property type="match status" value="1"/>
</dbReference>
<evidence type="ECO:0000259" key="10">
    <source>
        <dbReference type="Pfam" id="PF00724"/>
    </source>
</evidence>
<dbReference type="GO" id="GO:0010181">
    <property type="term" value="F:FMN binding"/>
    <property type="evidence" value="ECO:0007669"/>
    <property type="project" value="InterPro"/>
</dbReference>
<dbReference type="Gene3D" id="3.50.50.60">
    <property type="entry name" value="FAD/NAD(P)-binding domain"/>
    <property type="match status" value="1"/>
</dbReference>
<dbReference type="PANTHER" id="PTHR42917">
    <property type="entry name" value="2,4-DIENOYL-COA REDUCTASE"/>
    <property type="match status" value="1"/>
</dbReference>
<dbReference type="SUPFAM" id="SSF51905">
    <property type="entry name" value="FAD/NAD(P)-binding domain"/>
    <property type="match status" value="1"/>
</dbReference>
<evidence type="ECO:0000313" key="12">
    <source>
        <dbReference type="EMBL" id="VAX08947.1"/>
    </source>
</evidence>
<dbReference type="InterPro" id="IPR023753">
    <property type="entry name" value="FAD/NAD-binding_dom"/>
</dbReference>
<accession>A0A3B1BWE3</accession>
<feature type="domain" description="NADH:flavin oxidoreductase/NADH oxidase N-terminal" evidence="10">
    <location>
        <begin position="10"/>
        <end position="334"/>
    </location>
</feature>
<evidence type="ECO:0000256" key="5">
    <source>
        <dbReference type="ARBA" id="ARBA00022643"/>
    </source>
</evidence>
<evidence type="ECO:0000256" key="1">
    <source>
        <dbReference type="ARBA" id="ARBA00001917"/>
    </source>
</evidence>
<dbReference type="CDD" id="cd02930">
    <property type="entry name" value="DCR_FMN"/>
    <property type="match status" value="1"/>
</dbReference>
<dbReference type="EC" id="1.3.1.34" evidence="12"/>
<organism evidence="12">
    <name type="scientific">hydrothermal vent metagenome</name>
    <dbReference type="NCBI Taxonomy" id="652676"/>
    <lineage>
        <taxon>unclassified sequences</taxon>
        <taxon>metagenomes</taxon>
        <taxon>ecological metagenomes</taxon>
    </lineage>
</organism>
<proteinExistence type="inferred from homology"/>
<dbReference type="EMBL" id="UOFW01000252">
    <property type="protein sequence ID" value="VAX08947.1"/>
    <property type="molecule type" value="Genomic_DNA"/>
</dbReference>
<dbReference type="InterPro" id="IPR036188">
    <property type="entry name" value="FAD/NAD-bd_sf"/>
</dbReference>
<dbReference type="SUPFAM" id="SSF51395">
    <property type="entry name" value="FMN-linked oxidoreductases"/>
    <property type="match status" value="1"/>
</dbReference>
<dbReference type="GO" id="GO:0008670">
    <property type="term" value="F:2,4-dienoyl-CoA reductase (NADPH) activity"/>
    <property type="evidence" value="ECO:0007669"/>
    <property type="project" value="UniProtKB-EC"/>
</dbReference>
<comment type="cofactor">
    <cofactor evidence="1">
        <name>FMN</name>
        <dbReference type="ChEBI" id="CHEBI:58210"/>
    </cofactor>
</comment>
<dbReference type="PRINTS" id="PR00368">
    <property type="entry name" value="FADPNR"/>
</dbReference>
<gene>
    <name evidence="12" type="ORF">MNBD_ALPHA03-72</name>
</gene>
<evidence type="ECO:0000259" key="11">
    <source>
        <dbReference type="Pfam" id="PF07992"/>
    </source>
</evidence>
<keyword evidence="4" id="KW-0285">Flavoprotein</keyword>
<dbReference type="InterPro" id="IPR051793">
    <property type="entry name" value="NADH:flavin_oxidoreductase"/>
</dbReference>
<name>A0A3B1BWE3_9ZZZZ</name>
<evidence type="ECO:0000256" key="3">
    <source>
        <dbReference type="ARBA" id="ARBA00011048"/>
    </source>
</evidence>
<evidence type="ECO:0000256" key="6">
    <source>
        <dbReference type="ARBA" id="ARBA00022723"/>
    </source>
</evidence>
<reference evidence="12" key="1">
    <citation type="submission" date="2018-06" db="EMBL/GenBank/DDBJ databases">
        <authorList>
            <person name="Zhirakovskaya E."/>
        </authorList>
    </citation>
    <scope>NUCLEOTIDE SEQUENCE</scope>
</reference>
<feature type="domain" description="FAD/NAD(P)-binding" evidence="11">
    <location>
        <begin position="379"/>
        <end position="647"/>
    </location>
</feature>
<dbReference type="Gene3D" id="3.20.20.70">
    <property type="entry name" value="Aldolase class I"/>
    <property type="match status" value="1"/>
</dbReference>
<dbReference type="SUPFAM" id="SSF51971">
    <property type="entry name" value="Nucleotide-binding domain"/>
    <property type="match status" value="1"/>
</dbReference>
<dbReference type="InterPro" id="IPR013785">
    <property type="entry name" value="Aldolase_TIM"/>
</dbReference>
<dbReference type="PRINTS" id="PR00411">
    <property type="entry name" value="PNDRDTASEI"/>
</dbReference>
<evidence type="ECO:0000256" key="2">
    <source>
        <dbReference type="ARBA" id="ARBA00001966"/>
    </source>
</evidence>
<protein>
    <submittedName>
        <fullName evidence="12">2,4-dienoyl-CoA reductase [NADPH]</fullName>
        <ecNumber evidence="12">1.3.1.34</ecNumber>
    </submittedName>
</protein>
<evidence type="ECO:0000256" key="8">
    <source>
        <dbReference type="ARBA" id="ARBA00023004"/>
    </source>
</evidence>
<dbReference type="GO" id="GO:0046872">
    <property type="term" value="F:metal ion binding"/>
    <property type="evidence" value="ECO:0007669"/>
    <property type="project" value="UniProtKB-KW"/>
</dbReference>
<dbReference type="AlphaFoldDB" id="A0A3B1BWE3"/>
<dbReference type="InterPro" id="IPR001155">
    <property type="entry name" value="OxRdtase_FMN_N"/>
</dbReference>
<evidence type="ECO:0000256" key="4">
    <source>
        <dbReference type="ARBA" id="ARBA00022630"/>
    </source>
</evidence>
<keyword evidence="7 12" id="KW-0560">Oxidoreductase</keyword>
<comment type="cofactor">
    <cofactor evidence="2">
        <name>[4Fe-4S] cluster</name>
        <dbReference type="ChEBI" id="CHEBI:49883"/>
    </cofactor>
</comment>
<evidence type="ECO:0000256" key="7">
    <source>
        <dbReference type="ARBA" id="ARBA00023002"/>
    </source>
</evidence>